<name>A0ABS1WY25_9GAMM</name>
<dbReference type="EMBL" id="JAEVLS010000003">
    <property type="protein sequence ID" value="MBM0105842.1"/>
    <property type="molecule type" value="Genomic_DNA"/>
</dbReference>
<keyword evidence="3" id="KW-1185">Reference proteome</keyword>
<organism evidence="2 3">
    <name type="scientific">Steroidobacter gossypii</name>
    <dbReference type="NCBI Taxonomy" id="2805490"/>
    <lineage>
        <taxon>Bacteria</taxon>
        <taxon>Pseudomonadati</taxon>
        <taxon>Pseudomonadota</taxon>
        <taxon>Gammaproteobacteria</taxon>
        <taxon>Steroidobacterales</taxon>
        <taxon>Steroidobacteraceae</taxon>
        <taxon>Steroidobacter</taxon>
    </lineage>
</organism>
<dbReference type="InterPro" id="IPR002909">
    <property type="entry name" value="IPT_dom"/>
</dbReference>
<proteinExistence type="predicted"/>
<feature type="domain" description="IPT/TIG" evidence="1">
    <location>
        <begin position="201"/>
        <end position="277"/>
    </location>
</feature>
<dbReference type="CDD" id="cd00102">
    <property type="entry name" value="IPT"/>
    <property type="match status" value="1"/>
</dbReference>
<dbReference type="Proteomes" id="UP000661077">
    <property type="component" value="Unassembled WGS sequence"/>
</dbReference>
<dbReference type="Pfam" id="PF01833">
    <property type="entry name" value="TIG"/>
    <property type="match status" value="1"/>
</dbReference>
<comment type="caution">
    <text evidence="2">The sequence shown here is derived from an EMBL/GenBank/DDBJ whole genome shotgun (WGS) entry which is preliminary data.</text>
</comment>
<sequence length="625" mass="66503">MSMEDDEWGPLPSQTIGLNVTGRERNDVYYQVFVDGRVVDAYLTVDGSVEVRPISPYQLDPGLHSATVTIRACAQSACIQELQGSPKTVNVTYQRRGLKVSVSPLEFTVRNGATPVERTRSFIVTGYPEQTWFLDTAQSWLTLSRASGSTADPTPVDVLIDDSGGLLKNGLYHPTLRLVGATQTKYIAVNVNIDRTQVHTVAPYLGVLFEEREVIVRGANFNAADITGVQFGGVDATSFNIVSTTEIRATTPGSLGTGSHAITLTGNAASALSDANFKVVAPAPYASTHLPLPSDAATNAQPIAIAYDAVGQRIFVAVDQPEGTPDFVARYTYQPIGAGSWARANGYTSFNELKAMTFALDGESLLLSEAGVTWSGTAGTNSGMALSNLKLAGGRYATLHSGWTDNFINSIATANDGRAVLVSAAISGGRRPVYRYSSLSPITDAAGHWNSPSLEQVVLGTGSEDGWFDNGVAGAAGDGSRVLIASSAAAAEMYEYDSATSTMRRIDRVMRAAAIQLDRTGSRILLNNTHVYDRDFQLLGQLPANTIAAVFSPSLPRIYAYDTTGQLSSYDLTGTSVTPIRAWSPLASAGDPSRRVVMTITAEGWTLLIAGTNGVLVEYIPDNAR</sequence>
<dbReference type="InterPro" id="IPR013783">
    <property type="entry name" value="Ig-like_fold"/>
</dbReference>
<protein>
    <submittedName>
        <fullName evidence="2">IPT/TIG domain-containing protein</fullName>
    </submittedName>
</protein>
<evidence type="ECO:0000313" key="3">
    <source>
        <dbReference type="Proteomes" id="UP000661077"/>
    </source>
</evidence>
<gene>
    <name evidence="2" type="ORF">JM946_13970</name>
</gene>
<reference evidence="2 3" key="1">
    <citation type="journal article" date="2021" name="Int. J. Syst. Evol. Microbiol.">
        <title>Steroidobacter gossypii sp. nov., isolated from soil of cotton cropping field.</title>
        <authorList>
            <person name="Huang R."/>
            <person name="Yang S."/>
            <person name="Zhen C."/>
            <person name="Liu W."/>
        </authorList>
    </citation>
    <scope>NUCLEOTIDE SEQUENCE [LARGE SCALE GENOMIC DNA]</scope>
    <source>
        <strain evidence="2 3">S1-65</strain>
    </source>
</reference>
<accession>A0ABS1WY25</accession>
<evidence type="ECO:0000313" key="2">
    <source>
        <dbReference type="EMBL" id="MBM0105842.1"/>
    </source>
</evidence>
<evidence type="ECO:0000259" key="1">
    <source>
        <dbReference type="Pfam" id="PF01833"/>
    </source>
</evidence>
<dbReference type="SUPFAM" id="SSF81296">
    <property type="entry name" value="E set domains"/>
    <property type="match status" value="1"/>
</dbReference>
<dbReference type="SUPFAM" id="SSF75011">
    <property type="entry name" value="3-carboxy-cis,cis-mucoante lactonizing enzyme"/>
    <property type="match status" value="1"/>
</dbReference>
<dbReference type="InterPro" id="IPR014756">
    <property type="entry name" value="Ig_E-set"/>
</dbReference>
<dbReference type="Gene3D" id="2.60.40.10">
    <property type="entry name" value="Immunoglobulins"/>
    <property type="match status" value="1"/>
</dbReference>